<evidence type="ECO:0000313" key="1">
    <source>
        <dbReference type="EMBL" id="JAE26438.1"/>
    </source>
</evidence>
<organism evidence="1">
    <name type="scientific">Arundo donax</name>
    <name type="common">Giant reed</name>
    <name type="synonym">Donax arundinaceus</name>
    <dbReference type="NCBI Taxonomy" id="35708"/>
    <lineage>
        <taxon>Eukaryota</taxon>
        <taxon>Viridiplantae</taxon>
        <taxon>Streptophyta</taxon>
        <taxon>Embryophyta</taxon>
        <taxon>Tracheophyta</taxon>
        <taxon>Spermatophyta</taxon>
        <taxon>Magnoliopsida</taxon>
        <taxon>Liliopsida</taxon>
        <taxon>Poales</taxon>
        <taxon>Poaceae</taxon>
        <taxon>PACMAD clade</taxon>
        <taxon>Arundinoideae</taxon>
        <taxon>Arundineae</taxon>
        <taxon>Arundo</taxon>
    </lineage>
</organism>
<accession>A0A0A9H0P9</accession>
<dbReference type="AlphaFoldDB" id="A0A0A9H0P9"/>
<proteinExistence type="predicted"/>
<sequence length="38" mass="4249">MLSASTDSQNHCLLLGCTQSHGKQWHTMQIVPGRLLQQ</sequence>
<dbReference type="EMBL" id="GBRH01171458">
    <property type="protein sequence ID" value="JAE26438.1"/>
    <property type="molecule type" value="Transcribed_RNA"/>
</dbReference>
<reference evidence="1" key="1">
    <citation type="submission" date="2014-09" db="EMBL/GenBank/DDBJ databases">
        <authorList>
            <person name="Magalhaes I.L.F."/>
            <person name="Oliveira U."/>
            <person name="Santos F.R."/>
            <person name="Vidigal T.H.D.A."/>
            <person name="Brescovit A.D."/>
            <person name="Santos A.J."/>
        </authorList>
    </citation>
    <scope>NUCLEOTIDE SEQUENCE</scope>
    <source>
        <tissue evidence="1">Shoot tissue taken approximately 20 cm above the soil surface</tissue>
    </source>
</reference>
<reference evidence="1" key="2">
    <citation type="journal article" date="2015" name="Data Brief">
        <title>Shoot transcriptome of the giant reed, Arundo donax.</title>
        <authorList>
            <person name="Barrero R.A."/>
            <person name="Guerrero F.D."/>
            <person name="Moolhuijzen P."/>
            <person name="Goolsby J.A."/>
            <person name="Tidwell J."/>
            <person name="Bellgard S.E."/>
            <person name="Bellgard M.I."/>
        </authorList>
    </citation>
    <scope>NUCLEOTIDE SEQUENCE</scope>
    <source>
        <tissue evidence="1">Shoot tissue taken approximately 20 cm above the soil surface</tissue>
    </source>
</reference>
<protein>
    <submittedName>
        <fullName evidence="1">Uncharacterized protein</fullName>
    </submittedName>
</protein>
<name>A0A0A9H0P9_ARUDO</name>